<dbReference type="Proteomes" id="UP001301012">
    <property type="component" value="Unassembled WGS sequence"/>
</dbReference>
<evidence type="ECO:0000256" key="2">
    <source>
        <dbReference type="ARBA" id="ARBA00009433"/>
    </source>
</evidence>
<proteinExistence type="inferred from homology"/>
<name>A0ABT7E8M9_9FIRM</name>
<dbReference type="Gene3D" id="3.10.20.30">
    <property type="match status" value="1"/>
</dbReference>
<dbReference type="SUPFAM" id="SSF54292">
    <property type="entry name" value="2Fe-2S ferredoxin-like"/>
    <property type="match status" value="1"/>
</dbReference>
<sequence>MNKLKKANIQLCADAGSKYCPCHLAYSGDCIKCPIIRGEKTCDCLWQGVCVYSELKHSQNTPMCERKESLCNIKEVKDLDSDIFLMKIQVPKDMIRDLCSPGAYVLIKSKDKNSDIFNTPISVMDVDMKSCILEVVVKSRGIKTKNIINFDQVWVKGPYFNGIFGIKQIKGAYKINTVVVLNGLSQVNSINIIKRLLENKNNVEVFINNKATVLQVVIDKLINLGVNIYETDLNKDKDFLIDYIRRNDVAFVYSGGSDLFNKYVMNIVDSVDENINLAVSNNNLICCGEGVCGACTIDVNGQKVKSCKAQIDSRDFLNSRNL</sequence>
<comment type="cofactor">
    <cofactor evidence="1">
        <name>[3Fe-4S] cluster</name>
        <dbReference type="ChEBI" id="CHEBI:21137"/>
    </cofactor>
</comment>
<dbReference type="InterPro" id="IPR017938">
    <property type="entry name" value="Riboflavin_synthase-like_b-brl"/>
</dbReference>
<dbReference type="InterPro" id="IPR036010">
    <property type="entry name" value="2Fe-2S_ferredoxin-like_sf"/>
</dbReference>
<keyword evidence="6" id="KW-1185">Reference proteome</keyword>
<dbReference type="InterPro" id="IPR012675">
    <property type="entry name" value="Beta-grasp_dom_sf"/>
</dbReference>
<evidence type="ECO:0000256" key="3">
    <source>
        <dbReference type="ARBA" id="ARBA00034078"/>
    </source>
</evidence>
<comment type="caution">
    <text evidence="5">The sequence shown here is derived from an EMBL/GenBank/DDBJ whole genome shotgun (WGS) entry which is preliminary data.</text>
</comment>
<comment type="similarity">
    <text evidence="2">Belongs to the succinate dehydrogenase/fumarate reductase iron-sulfur protein family.</text>
</comment>
<protein>
    <recommendedName>
        <fullName evidence="4">Succinate dehydogenase/fumarate reductase N-terminal domain-containing protein</fullName>
    </recommendedName>
</protein>
<dbReference type="PROSITE" id="PS00197">
    <property type="entry name" value="2FE2S_FER_1"/>
    <property type="match status" value="1"/>
</dbReference>
<dbReference type="InterPro" id="IPR006058">
    <property type="entry name" value="2Fe2S_fd_BS"/>
</dbReference>
<dbReference type="SUPFAM" id="SSF63380">
    <property type="entry name" value="Riboflavin synthase domain-like"/>
    <property type="match status" value="1"/>
</dbReference>
<dbReference type="Pfam" id="PF13085">
    <property type="entry name" value="Fer2_3"/>
    <property type="match status" value="1"/>
</dbReference>
<evidence type="ECO:0000259" key="4">
    <source>
        <dbReference type="Pfam" id="PF13085"/>
    </source>
</evidence>
<dbReference type="PANTHER" id="PTHR43513">
    <property type="entry name" value="DIHYDROOROTATE DEHYDROGENASE B (NAD(+)), ELECTRON TRANSFER SUBUNIT"/>
    <property type="match status" value="1"/>
</dbReference>
<gene>
    <name evidence="5" type="ORF">QOZ84_06875</name>
</gene>
<accession>A0ABT7E8M9</accession>
<evidence type="ECO:0000313" key="5">
    <source>
        <dbReference type="EMBL" id="MDK2563267.1"/>
    </source>
</evidence>
<reference evidence="5 6" key="1">
    <citation type="submission" date="2023-05" db="EMBL/GenBank/DDBJ databases">
        <title>Rombocin, a short stable natural nisin variant, displays selective antimicrobial activity against Listeria monocytogenes and employs dual mode of action to kill target bacterial strains.</title>
        <authorList>
            <person name="Wambui J."/>
            <person name="Stephan R."/>
            <person name="Kuipers O.P."/>
        </authorList>
    </citation>
    <scope>NUCLEOTIDE SEQUENCE [LARGE SCALE GENOMIC DNA]</scope>
    <source>
        <strain evidence="5 6">RC002</strain>
    </source>
</reference>
<dbReference type="Gene3D" id="2.40.30.10">
    <property type="entry name" value="Translation factors"/>
    <property type="match status" value="1"/>
</dbReference>
<dbReference type="PANTHER" id="PTHR43513:SF3">
    <property type="entry name" value="DIHYDROOROTATE DEHYDROGENASE B (NAD(+)), ELECTRON TRANSFER SUBUNIT-RELATED"/>
    <property type="match status" value="1"/>
</dbReference>
<comment type="cofactor">
    <cofactor evidence="3">
        <name>[2Fe-2S] cluster</name>
        <dbReference type="ChEBI" id="CHEBI:190135"/>
    </cofactor>
</comment>
<feature type="domain" description="Succinate dehydogenase/fumarate reductase N-terminal" evidence="4">
    <location>
        <begin position="263"/>
        <end position="313"/>
    </location>
</feature>
<evidence type="ECO:0000256" key="1">
    <source>
        <dbReference type="ARBA" id="ARBA00001927"/>
    </source>
</evidence>
<organism evidence="5 6">
    <name type="scientific">Romboutsia sedimentorum</name>
    <dbReference type="NCBI Taxonomy" id="1368474"/>
    <lineage>
        <taxon>Bacteria</taxon>
        <taxon>Bacillati</taxon>
        <taxon>Bacillota</taxon>
        <taxon>Clostridia</taxon>
        <taxon>Peptostreptococcales</taxon>
        <taxon>Peptostreptococcaceae</taxon>
        <taxon>Romboutsia</taxon>
    </lineage>
</organism>
<dbReference type="EMBL" id="JASKYM010000002">
    <property type="protein sequence ID" value="MDK2563267.1"/>
    <property type="molecule type" value="Genomic_DNA"/>
</dbReference>
<dbReference type="InterPro" id="IPR025192">
    <property type="entry name" value="Succ_DH/fum_Rdtase_N"/>
</dbReference>
<evidence type="ECO:0000313" key="6">
    <source>
        <dbReference type="Proteomes" id="UP001301012"/>
    </source>
</evidence>
<dbReference type="InterPro" id="IPR050353">
    <property type="entry name" value="PyrK_electron_transfer"/>
</dbReference>